<dbReference type="Proteomes" id="UP000190541">
    <property type="component" value="Unassembled WGS sequence"/>
</dbReference>
<sequence>MWRFNALPVYVRYLRCKANHSNSNDKSNLLNIKVDYVSLKIDL</sequence>
<protein>
    <submittedName>
        <fullName evidence="1">Uncharacterized protein</fullName>
    </submittedName>
</protein>
<gene>
    <name evidence="1" type="ORF">SAMN05660226_02557</name>
</gene>
<reference evidence="1 2" key="1">
    <citation type="submission" date="2017-02" db="EMBL/GenBank/DDBJ databases">
        <authorList>
            <person name="Peterson S.W."/>
        </authorList>
    </citation>
    <scope>NUCLEOTIDE SEQUENCE [LARGE SCALE GENOMIC DNA]</scope>
    <source>
        <strain evidence="1 2">DSM 22899</strain>
    </source>
</reference>
<name>A0A1T5D213_9SPHI</name>
<evidence type="ECO:0000313" key="2">
    <source>
        <dbReference type="Proteomes" id="UP000190541"/>
    </source>
</evidence>
<proteinExistence type="predicted"/>
<accession>A0A1T5D213</accession>
<evidence type="ECO:0000313" key="1">
    <source>
        <dbReference type="EMBL" id="SKB65633.1"/>
    </source>
</evidence>
<keyword evidence="2" id="KW-1185">Reference proteome</keyword>
<dbReference type="AlphaFoldDB" id="A0A1T5D213"/>
<dbReference type="EMBL" id="FUYS01000005">
    <property type="protein sequence ID" value="SKB65633.1"/>
    <property type="molecule type" value="Genomic_DNA"/>
</dbReference>
<organism evidence="1 2">
    <name type="scientific">Parapedobacter luteus</name>
    <dbReference type="NCBI Taxonomy" id="623280"/>
    <lineage>
        <taxon>Bacteria</taxon>
        <taxon>Pseudomonadati</taxon>
        <taxon>Bacteroidota</taxon>
        <taxon>Sphingobacteriia</taxon>
        <taxon>Sphingobacteriales</taxon>
        <taxon>Sphingobacteriaceae</taxon>
        <taxon>Parapedobacter</taxon>
    </lineage>
</organism>